<evidence type="ECO:0000313" key="2">
    <source>
        <dbReference type="Proteomes" id="UP000287651"/>
    </source>
</evidence>
<dbReference type="EMBL" id="AMZH03030267">
    <property type="protein sequence ID" value="RRT32945.1"/>
    <property type="molecule type" value="Genomic_DNA"/>
</dbReference>
<protein>
    <submittedName>
        <fullName evidence="1">Uncharacterized protein</fullName>
    </submittedName>
</protein>
<reference evidence="1 2" key="1">
    <citation type="journal article" date="2014" name="Agronomy (Basel)">
        <title>A Draft Genome Sequence for Ensete ventricosum, the Drought-Tolerant Tree Against Hunger.</title>
        <authorList>
            <person name="Harrison J."/>
            <person name="Moore K.A."/>
            <person name="Paszkiewicz K."/>
            <person name="Jones T."/>
            <person name="Grant M."/>
            <person name="Ambacheew D."/>
            <person name="Muzemil S."/>
            <person name="Studholme D.J."/>
        </authorList>
    </citation>
    <scope>NUCLEOTIDE SEQUENCE [LARGE SCALE GENOMIC DNA]</scope>
</reference>
<comment type="caution">
    <text evidence="1">The sequence shown here is derived from an EMBL/GenBank/DDBJ whole genome shotgun (WGS) entry which is preliminary data.</text>
</comment>
<proteinExistence type="predicted"/>
<dbReference type="AlphaFoldDB" id="A0A426X0E5"/>
<organism evidence="1 2">
    <name type="scientific">Ensete ventricosum</name>
    <name type="common">Abyssinian banana</name>
    <name type="synonym">Musa ensete</name>
    <dbReference type="NCBI Taxonomy" id="4639"/>
    <lineage>
        <taxon>Eukaryota</taxon>
        <taxon>Viridiplantae</taxon>
        <taxon>Streptophyta</taxon>
        <taxon>Embryophyta</taxon>
        <taxon>Tracheophyta</taxon>
        <taxon>Spermatophyta</taxon>
        <taxon>Magnoliopsida</taxon>
        <taxon>Liliopsida</taxon>
        <taxon>Zingiberales</taxon>
        <taxon>Musaceae</taxon>
        <taxon>Ensete</taxon>
    </lineage>
</organism>
<gene>
    <name evidence="1" type="ORF">B296_00034963</name>
</gene>
<dbReference type="Proteomes" id="UP000287651">
    <property type="component" value="Unassembled WGS sequence"/>
</dbReference>
<evidence type="ECO:0000313" key="1">
    <source>
        <dbReference type="EMBL" id="RRT32945.1"/>
    </source>
</evidence>
<accession>A0A426X0E5</accession>
<sequence length="130" mass="14714">MREICRASLGDKGEGYHALKITDLSDVDPDAPLCLPRLNGDTDLQAEVEQQKAELEEVAWQCEALEKELHDSHFLLGDTQCQLKDVKAWGRMMEDDLVKIARDMVALKVELTLEIISDYKELPSFKLGLQ</sequence>
<name>A0A426X0E5_ENSVE</name>